<accession>I7KHQ9</accession>
<name>I7KHQ9_9LACO</name>
<keyword evidence="1" id="KW-0175">Coiled coil</keyword>
<evidence type="ECO:0000313" key="2">
    <source>
        <dbReference type="EMBL" id="CCI82335.1"/>
    </source>
</evidence>
<sequence>MKYYELRSRYDGSSKPNMIVKEVVVLLKSHHLNYEEAKKTLDDANQVLLNYLLNDTKL</sequence>
<gene>
    <name evidence="2" type="ORF">BN55_04365</name>
</gene>
<dbReference type="GeneID" id="82848040"/>
<comment type="caution">
    <text evidence="2">The sequence shown here is derived from an EMBL/GenBank/DDBJ whole genome shotgun (WGS) entry which is preliminary data.</text>
</comment>
<dbReference type="AlphaFoldDB" id="I7KHQ9"/>
<feature type="coiled-coil region" evidence="1">
    <location>
        <begin position="27"/>
        <end position="54"/>
    </location>
</feature>
<reference evidence="2 3" key="1">
    <citation type="submission" date="2012-06" db="EMBL/GenBank/DDBJ databases">
        <title>Draft Genome Sequence of Lactobacillus hominis Strain CRBIP 24.179T, isolated from human intestine.</title>
        <authorList>
            <person name="Cousin S."/>
            <person name="Ma L."/>
            <person name="Bizet C."/>
            <person name="Loux V."/>
            <person name="Bouchier C."/>
            <person name="Clermont D."/>
            <person name="Creno S."/>
        </authorList>
    </citation>
    <scope>NUCLEOTIDE SEQUENCE [LARGE SCALE GENOMIC DNA]</scope>
    <source>
        <strain evidence="3">CRBIP 24.179T</strain>
    </source>
</reference>
<protein>
    <submittedName>
        <fullName evidence="2">Uncharacterized protein</fullName>
    </submittedName>
</protein>
<evidence type="ECO:0000256" key="1">
    <source>
        <dbReference type="SAM" id="Coils"/>
    </source>
</evidence>
<dbReference type="EMBL" id="CAKE01000021">
    <property type="protein sequence ID" value="CCI82335.1"/>
    <property type="molecule type" value="Genomic_DNA"/>
</dbReference>
<dbReference type="RefSeq" id="WP_008471391.1">
    <property type="nucleotide sequence ID" value="NZ_AYZP01000027.1"/>
</dbReference>
<dbReference type="OrthoDB" id="9960978at2"/>
<organism evidence="2 3">
    <name type="scientific">Lactobacillus hominis DSM 23910 = CRBIP 24.179</name>
    <dbReference type="NCBI Taxonomy" id="1423758"/>
    <lineage>
        <taxon>Bacteria</taxon>
        <taxon>Bacillati</taxon>
        <taxon>Bacillota</taxon>
        <taxon>Bacilli</taxon>
        <taxon>Lactobacillales</taxon>
        <taxon>Lactobacillaceae</taxon>
        <taxon>Lactobacillus</taxon>
    </lineage>
</organism>
<keyword evidence="3" id="KW-1185">Reference proteome</keyword>
<proteinExistence type="predicted"/>
<evidence type="ECO:0000313" key="3">
    <source>
        <dbReference type="Proteomes" id="UP000009320"/>
    </source>
</evidence>
<dbReference type="Proteomes" id="UP000009320">
    <property type="component" value="Unassembled WGS sequence"/>
</dbReference>